<dbReference type="Proteomes" id="UP000240883">
    <property type="component" value="Unassembled WGS sequence"/>
</dbReference>
<dbReference type="AlphaFoldDB" id="A0A2T2N919"/>
<protein>
    <submittedName>
        <fullName evidence="1">Uncharacterized protein</fullName>
    </submittedName>
</protein>
<proteinExistence type="predicted"/>
<accession>A0A2T2N919</accession>
<name>A0A2T2N919_CORCC</name>
<gene>
    <name evidence="1" type="ORF">BS50DRAFT_145130</name>
</gene>
<evidence type="ECO:0000313" key="2">
    <source>
        <dbReference type="Proteomes" id="UP000240883"/>
    </source>
</evidence>
<sequence length="184" mass="19854">MEGRGGAAIPHLAARAASRCRTPLNIVCSTPSVPADNVPELLHGGARRSRWTGRGFRSRLAFSSLFPPRNALKRAKSAMREWVHYALYVCLFQLRGRFFGRFGAGGTKVGGARGSGCEGRTWECGMGEHECIRMSQPEPQTLSDEIFSSSVCSPVSGFSVIMTWAAGHALVPLPSATRFVPAIC</sequence>
<evidence type="ECO:0000313" key="1">
    <source>
        <dbReference type="EMBL" id="PSN61736.1"/>
    </source>
</evidence>
<dbReference type="EMBL" id="KZ678143">
    <property type="protein sequence ID" value="PSN61736.1"/>
    <property type="molecule type" value="Genomic_DNA"/>
</dbReference>
<reference evidence="1 2" key="1">
    <citation type="journal article" date="2018" name="Front. Microbiol.">
        <title>Genome-Wide Analysis of Corynespora cassiicola Leaf Fall Disease Putative Effectors.</title>
        <authorList>
            <person name="Lopez D."/>
            <person name="Ribeiro S."/>
            <person name="Label P."/>
            <person name="Fumanal B."/>
            <person name="Venisse J.S."/>
            <person name="Kohler A."/>
            <person name="de Oliveira R.R."/>
            <person name="Labutti K."/>
            <person name="Lipzen A."/>
            <person name="Lail K."/>
            <person name="Bauer D."/>
            <person name="Ohm R.A."/>
            <person name="Barry K.W."/>
            <person name="Spatafora J."/>
            <person name="Grigoriev I.V."/>
            <person name="Martin F.M."/>
            <person name="Pujade-Renaud V."/>
        </authorList>
    </citation>
    <scope>NUCLEOTIDE SEQUENCE [LARGE SCALE GENOMIC DNA]</scope>
    <source>
        <strain evidence="1 2">Philippines</strain>
    </source>
</reference>
<organism evidence="1 2">
    <name type="scientific">Corynespora cassiicola Philippines</name>
    <dbReference type="NCBI Taxonomy" id="1448308"/>
    <lineage>
        <taxon>Eukaryota</taxon>
        <taxon>Fungi</taxon>
        <taxon>Dikarya</taxon>
        <taxon>Ascomycota</taxon>
        <taxon>Pezizomycotina</taxon>
        <taxon>Dothideomycetes</taxon>
        <taxon>Pleosporomycetidae</taxon>
        <taxon>Pleosporales</taxon>
        <taxon>Corynesporascaceae</taxon>
        <taxon>Corynespora</taxon>
    </lineage>
</organism>
<keyword evidence="2" id="KW-1185">Reference proteome</keyword>